<name>A0A0N1MZD8_9HYPH</name>
<proteinExistence type="predicted"/>
<organism evidence="1 2">
    <name type="scientific">Bosea vaviloviae</name>
    <dbReference type="NCBI Taxonomy" id="1526658"/>
    <lineage>
        <taxon>Bacteria</taxon>
        <taxon>Pseudomonadati</taxon>
        <taxon>Pseudomonadota</taxon>
        <taxon>Alphaproteobacteria</taxon>
        <taxon>Hyphomicrobiales</taxon>
        <taxon>Boseaceae</taxon>
        <taxon>Bosea</taxon>
    </lineage>
</organism>
<dbReference type="PATRIC" id="fig|1526658.3.peg.4873"/>
<keyword evidence="2" id="KW-1185">Reference proteome</keyword>
<accession>A0A0N1MZD8</accession>
<dbReference type="OrthoDB" id="8161600at2"/>
<comment type="caution">
    <text evidence="1">The sequence shown here is derived from an EMBL/GenBank/DDBJ whole genome shotgun (WGS) entry which is preliminary data.</text>
</comment>
<dbReference type="AlphaFoldDB" id="A0A0N1MZD8"/>
<evidence type="ECO:0000313" key="2">
    <source>
        <dbReference type="Proteomes" id="UP000037822"/>
    </source>
</evidence>
<gene>
    <name evidence="1" type="ORF">AE618_26640</name>
</gene>
<sequence>MSSSGLGSSRKNWVAICAAYLLVLQVLFAGWAAGSYAHDVALDRTLALTNCLPGSDSGSAGGHGDTQAHAGMDCCTAGCPMLVGADRVRPEFQLLARRPADHVAFARRLDRPVGYLSDHSPGNPRAPPALA</sequence>
<evidence type="ECO:0000313" key="1">
    <source>
        <dbReference type="EMBL" id="KPH73705.1"/>
    </source>
</evidence>
<dbReference type="RefSeq" id="WP_054212061.1">
    <property type="nucleotide sequence ID" value="NZ_LGSZ01000095.1"/>
</dbReference>
<evidence type="ECO:0008006" key="3">
    <source>
        <dbReference type="Google" id="ProtNLM"/>
    </source>
</evidence>
<dbReference type="Proteomes" id="UP000037822">
    <property type="component" value="Unassembled WGS sequence"/>
</dbReference>
<protein>
    <recommendedName>
        <fullName evidence="3">DUF2946 domain-containing protein</fullName>
    </recommendedName>
</protein>
<reference evidence="1 2" key="1">
    <citation type="submission" date="2015-07" db="EMBL/GenBank/DDBJ databases">
        <title>Whole genome sequencing of Bosea vaviloviae isolated from cave pool.</title>
        <authorList>
            <person name="Tan N.E.H."/>
            <person name="Lee Y.P."/>
            <person name="Gan H.M."/>
            <person name="Barton H."/>
            <person name="Savka M.A."/>
        </authorList>
    </citation>
    <scope>NUCLEOTIDE SEQUENCE [LARGE SCALE GENOMIC DNA]</scope>
    <source>
        <strain evidence="1 2">SD260</strain>
    </source>
</reference>
<dbReference type="EMBL" id="LGSZ01000095">
    <property type="protein sequence ID" value="KPH73705.1"/>
    <property type="molecule type" value="Genomic_DNA"/>
</dbReference>